<reference evidence="8" key="1">
    <citation type="thesis" date="2020" institute="ProQuest LLC" country="789 East Eisenhower Parkway, Ann Arbor, MI, USA">
        <title>Comparative Genomics and Chromosome Evolution.</title>
        <authorList>
            <person name="Mudd A.B."/>
        </authorList>
    </citation>
    <scope>NUCLEOTIDE SEQUENCE</scope>
    <source>
        <strain evidence="8">Female2</strain>
        <tissue evidence="8">Blood</tissue>
    </source>
</reference>
<evidence type="ECO:0000313" key="8">
    <source>
        <dbReference type="EMBL" id="KAG8439313.1"/>
    </source>
</evidence>
<name>A0A8T2J6A4_9PIPI</name>
<dbReference type="EMBL" id="JAACNH010000006">
    <property type="protein sequence ID" value="KAG8439313.1"/>
    <property type="molecule type" value="Genomic_DNA"/>
</dbReference>
<feature type="signal peptide" evidence="6">
    <location>
        <begin position="1"/>
        <end position="23"/>
    </location>
</feature>
<feature type="chain" id="PRO_5035873015" description="Kazal-like domain-containing protein" evidence="6">
    <location>
        <begin position="24"/>
        <end position="82"/>
    </location>
</feature>
<feature type="domain" description="Kazal-like" evidence="7">
    <location>
        <begin position="29"/>
        <end position="82"/>
    </location>
</feature>
<dbReference type="OrthoDB" id="126772at2759"/>
<evidence type="ECO:0000256" key="1">
    <source>
        <dbReference type="ARBA" id="ARBA00004613"/>
    </source>
</evidence>
<evidence type="ECO:0000256" key="4">
    <source>
        <dbReference type="ARBA" id="ARBA00022900"/>
    </source>
</evidence>
<keyword evidence="3" id="KW-0646">Protease inhibitor</keyword>
<dbReference type="GO" id="GO:0005576">
    <property type="term" value="C:extracellular region"/>
    <property type="evidence" value="ECO:0007669"/>
    <property type="project" value="UniProtKB-SubCell"/>
</dbReference>
<evidence type="ECO:0000259" key="7">
    <source>
        <dbReference type="PROSITE" id="PS51465"/>
    </source>
</evidence>
<dbReference type="InterPro" id="IPR002350">
    <property type="entry name" value="Kazal_dom"/>
</dbReference>
<keyword evidence="2" id="KW-0964">Secreted</keyword>
<protein>
    <recommendedName>
        <fullName evidence="7">Kazal-like domain-containing protein</fullName>
    </recommendedName>
</protein>
<evidence type="ECO:0000313" key="9">
    <source>
        <dbReference type="Proteomes" id="UP000812440"/>
    </source>
</evidence>
<accession>A0A8T2J6A4</accession>
<keyword evidence="9" id="KW-1185">Reference proteome</keyword>
<dbReference type="PROSITE" id="PS00282">
    <property type="entry name" value="KAZAL_1"/>
    <property type="match status" value="1"/>
</dbReference>
<sequence length="82" mass="9135">MKFLFNLALLTALVLLFAGYIKADSESKNGQEPNCDYPMSGVCPRNLNPVCGSDGTTYENECLLCLKKKVKNNLRIIKFGRC</sequence>
<evidence type="ECO:0000256" key="6">
    <source>
        <dbReference type="SAM" id="SignalP"/>
    </source>
</evidence>
<dbReference type="Proteomes" id="UP000812440">
    <property type="component" value="Chromosome 3"/>
</dbReference>
<gene>
    <name evidence="8" type="ORF">GDO86_005511</name>
</gene>
<evidence type="ECO:0000256" key="5">
    <source>
        <dbReference type="ARBA" id="ARBA00023157"/>
    </source>
</evidence>
<dbReference type="GO" id="GO:0004867">
    <property type="term" value="F:serine-type endopeptidase inhibitor activity"/>
    <property type="evidence" value="ECO:0007669"/>
    <property type="project" value="UniProtKB-KW"/>
</dbReference>
<keyword evidence="4" id="KW-0722">Serine protease inhibitor</keyword>
<evidence type="ECO:0000256" key="2">
    <source>
        <dbReference type="ARBA" id="ARBA00022525"/>
    </source>
</evidence>
<comment type="caution">
    <text evidence="8">The sequence shown here is derived from an EMBL/GenBank/DDBJ whole genome shotgun (WGS) entry which is preliminary data.</text>
</comment>
<dbReference type="Gene3D" id="3.30.60.30">
    <property type="match status" value="1"/>
</dbReference>
<dbReference type="AlphaFoldDB" id="A0A8T2J6A4"/>
<dbReference type="InterPro" id="IPR036058">
    <property type="entry name" value="Kazal_dom_sf"/>
</dbReference>
<dbReference type="PANTHER" id="PTHR21312">
    <property type="entry name" value="SERINE PROTEASE INHIBITOR"/>
    <property type="match status" value="1"/>
</dbReference>
<dbReference type="SUPFAM" id="SSF100895">
    <property type="entry name" value="Kazal-type serine protease inhibitors"/>
    <property type="match status" value="1"/>
</dbReference>
<dbReference type="SMART" id="SM00280">
    <property type="entry name" value="KAZAL"/>
    <property type="match status" value="1"/>
</dbReference>
<comment type="subcellular location">
    <subcellularLocation>
        <location evidence="1">Secreted</location>
    </subcellularLocation>
</comment>
<dbReference type="PROSITE" id="PS51465">
    <property type="entry name" value="KAZAL_2"/>
    <property type="match status" value="1"/>
</dbReference>
<keyword evidence="6" id="KW-0732">Signal</keyword>
<dbReference type="PANTHER" id="PTHR21312:SF28">
    <property type="entry name" value="OVOINHIBITOR-RELATED"/>
    <property type="match status" value="1"/>
</dbReference>
<keyword evidence="5" id="KW-1015">Disulfide bond</keyword>
<dbReference type="InterPro" id="IPR001239">
    <property type="entry name" value="Prot_inh_Kazal-m"/>
</dbReference>
<dbReference type="PRINTS" id="PR00290">
    <property type="entry name" value="KAZALINHBTR"/>
</dbReference>
<organism evidence="8 9">
    <name type="scientific">Hymenochirus boettgeri</name>
    <name type="common">Congo dwarf clawed frog</name>
    <dbReference type="NCBI Taxonomy" id="247094"/>
    <lineage>
        <taxon>Eukaryota</taxon>
        <taxon>Metazoa</taxon>
        <taxon>Chordata</taxon>
        <taxon>Craniata</taxon>
        <taxon>Vertebrata</taxon>
        <taxon>Euteleostomi</taxon>
        <taxon>Amphibia</taxon>
        <taxon>Batrachia</taxon>
        <taxon>Anura</taxon>
        <taxon>Pipoidea</taxon>
        <taxon>Pipidae</taxon>
        <taxon>Pipinae</taxon>
        <taxon>Hymenochirus</taxon>
    </lineage>
</organism>
<dbReference type="Pfam" id="PF00050">
    <property type="entry name" value="Kazal_1"/>
    <property type="match status" value="1"/>
</dbReference>
<evidence type="ECO:0000256" key="3">
    <source>
        <dbReference type="ARBA" id="ARBA00022690"/>
    </source>
</evidence>
<proteinExistence type="predicted"/>